<feature type="domain" description="Secreted LysM effector LysM C-terminal" evidence="2">
    <location>
        <begin position="20"/>
        <end position="132"/>
    </location>
</feature>
<name>A0A8H6MLD8_9PEZI</name>
<dbReference type="Pfam" id="PF25139">
    <property type="entry name" value="LysM14_C"/>
    <property type="match status" value="1"/>
</dbReference>
<protein>
    <recommendedName>
        <fullName evidence="2">Secreted LysM effector LysM C-terminal domain-containing protein</fullName>
    </recommendedName>
</protein>
<feature type="chain" id="PRO_5034834876" description="Secreted LysM effector LysM C-terminal domain-containing protein" evidence="1">
    <location>
        <begin position="20"/>
        <end position="136"/>
    </location>
</feature>
<dbReference type="AlphaFoldDB" id="A0A8H6MLD8"/>
<gene>
    <name evidence="3" type="ORF">CSOJ01_13247</name>
</gene>
<evidence type="ECO:0000313" key="3">
    <source>
        <dbReference type="EMBL" id="KAF6796363.1"/>
    </source>
</evidence>
<keyword evidence="4" id="KW-1185">Reference proteome</keyword>
<evidence type="ECO:0000259" key="2">
    <source>
        <dbReference type="Pfam" id="PF25139"/>
    </source>
</evidence>
<evidence type="ECO:0000256" key="1">
    <source>
        <dbReference type="SAM" id="SignalP"/>
    </source>
</evidence>
<organism evidence="3 4">
    <name type="scientific">Colletotrichum sojae</name>
    <dbReference type="NCBI Taxonomy" id="2175907"/>
    <lineage>
        <taxon>Eukaryota</taxon>
        <taxon>Fungi</taxon>
        <taxon>Dikarya</taxon>
        <taxon>Ascomycota</taxon>
        <taxon>Pezizomycotina</taxon>
        <taxon>Sordariomycetes</taxon>
        <taxon>Hypocreomycetidae</taxon>
        <taxon>Glomerellales</taxon>
        <taxon>Glomerellaceae</taxon>
        <taxon>Colletotrichum</taxon>
        <taxon>Colletotrichum orchidearum species complex</taxon>
    </lineage>
</organism>
<dbReference type="Proteomes" id="UP000652219">
    <property type="component" value="Unassembled WGS sequence"/>
</dbReference>
<dbReference type="InterPro" id="IPR057277">
    <property type="entry name" value="LysM_C"/>
</dbReference>
<sequence length="136" mass="14823">MHFSTVTVILAGLCATAQAWEVVAYDNTDRCDANDNTRYRSITGAPGLTRCFTFDQDMPGTGCREYIRGGAANQGCISGSLLPSSVLLSAGRCVLFDQPGCQGRYSDTNRPVDHYCLSFARDNWGKIRSFSCSGWT</sequence>
<evidence type="ECO:0000313" key="4">
    <source>
        <dbReference type="Proteomes" id="UP000652219"/>
    </source>
</evidence>
<proteinExistence type="predicted"/>
<reference evidence="3 4" key="1">
    <citation type="journal article" date="2020" name="Phytopathology">
        <title>Genome Sequence Resources of Colletotrichum truncatum, C. plurivorum, C. musicola, and C. sojae: Four Species Pathogenic to Soybean (Glycine max).</title>
        <authorList>
            <person name="Rogerio F."/>
            <person name="Boufleur T.R."/>
            <person name="Ciampi-Guillardi M."/>
            <person name="Sukno S.A."/>
            <person name="Thon M.R."/>
            <person name="Massola Junior N.S."/>
            <person name="Baroncelli R."/>
        </authorList>
    </citation>
    <scope>NUCLEOTIDE SEQUENCE [LARGE SCALE GENOMIC DNA]</scope>
    <source>
        <strain evidence="3 4">LFN0009</strain>
    </source>
</reference>
<accession>A0A8H6MLD8</accession>
<comment type="caution">
    <text evidence="3">The sequence shown here is derived from an EMBL/GenBank/DDBJ whole genome shotgun (WGS) entry which is preliminary data.</text>
</comment>
<dbReference type="EMBL" id="WIGN01000374">
    <property type="protein sequence ID" value="KAF6796363.1"/>
    <property type="molecule type" value="Genomic_DNA"/>
</dbReference>
<keyword evidence="1" id="KW-0732">Signal</keyword>
<feature type="signal peptide" evidence="1">
    <location>
        <begin position="1"/>
        <end position="19"/>
    </location>
</feature>